<dbReference type="GO" id="GO:0071949">
    <property type="term" value="F:FAD binding"/>
    <property type="evidence" value="ECO:0007669"/>
    <property type="project" value="InterPro"/>
</dbReference>
<dbReference type="SUPFAM" id="SSF51905">
    <property type="entry name" value="FAD/NAD(P)-binding domain"/>
    <property type="match status" value="1"/>
</dbReference>
<organism evidence="7 8">
    <name type="scientific">Podila minutissima</name>
    <dbReference type="NCBI Taxonomy" id="64525"/>
    <lineage>
        <taxon>Eukaryota</taxon>
        <taxon>Fungi</taxon>
        <taxon>Fungi incertae sedis</taxon>
        <taxon>Mucoromycota</taxon>
        <taxon>Mortierellomycotina</taxon>
        <taxon>Mortierellomycetes</taxon>
        <taxon>Mortierellales</taxon>
        <taxon>Mortierellaceae</taxon>
        <taxon>Podila</taxon>
    </lineage>
</organism>
<evidence type="ECO:0000259" key="6">
    <source>
        <dbReference type="Pfam" id="PF01494"/>
    </source>
</evidence>
<sequence length="385" mass="42007">MISSRSSIKSFKHSIPSPPQEPLPDIPVNQTVKAPLVDQTAKAPADQTAKAPADQTAKVPANQTANPQPAFTPEEIERLSRPKVLISGAGIGGLTLAILLQKGGIPYEVYERAKVIKPLGSAFVMGPGISSLLTQLGIYDEFVAIGKPQKIMKIYTEDLKLQFANDFSKIDRVGGSGYYSLSRADLYDLLWRQVNKDNIFLGKRVLSFSQNEEGVTLKCADNWSHHGDILVGADGAYSAVRQHLYKLLKADSKLPSRDDVTLPYSCVCLVGQTTVLSTDEFPALKAETCDANSVLGVENMCTFLTKVTSKQNDSFRSSEWGPEAAEAMAREVRDFKVPGGKDGQVLTMGDYIDRTPKDLIAKVMLEEIVFDTWHNGRVVLLGDGT</sequence>
<keyword evidence="4" id="KW-0560">Oxidoreductase</keyword>
<evidence type="ECO:0000256" key="2">
    <source>
        <dbReference type="ARBA" id="ARBA00022630"/>
    </source>
</evidence>
<keyword evidence="3" id="KW-0274">FAD</keyword>
<evidence type="ECO:0000256" key="4">
    <source>
        <dbReference type="ARBA" id="ARBA00023002"/>
    </source>
</evidence>
<dbReference type="EMBL" id="JAAAUY010000358">
    <property type="protein sequence ID" value="KAF9330967.1"/>
    <property type="molecule type" value="Genomic_DNA"/>
</dbReference>
<evidence type="ECO:0000256" key="1">
    <source>
        <dbReference type="ARBA" id="ARBA00007992"/>
    </source>
</evidence>
<dbReference type="PRINTS" id="PR00420">
    <property type="entry name" value="RNGMNOXGNASE"/>
</dbReference>
<evidence type="ECO:0000256" key="3">
    <source>
        <dbReference type="ARBA" id="ARBA00022827"/>
    </source>
</evidence>
<feature type="domain" description="FAD-binding" evidence="6">
    <location>
        <begin position="83"/>
        <end position="244"/>
    </location>
</feature>
<comment type="caution">
    <text evidence="7">The sequence shown here is derived from an EMBL/GenBank/DDBJ whole genome shotgun (WGS) entry which is preliminary data.</text>
</comment>
<keyword evidence="2" id="KW-0285">Flavoprotein</keyword>
<dbReference type="GO" id="GO:0004497">
    <property type="term" value="F:monooxygenase activity"/>
    <property type="evidence" value="ECO:0007669"/>
    <property type="project" value="InterPro"/>
</dbReference>
<evidence type="ECO:0000313" key="7">
    <source>
        <dbReference type="EMBL" id="KAF9330967.1"/>
    </source>
</evidence>
<protein>
    <recommendedName>
        <fullName evidence="6">FAD-binding domain-containing protein</fullName>
    </recommendedName>
</protein>
<gene>
    <name evidence="7" type="ORF">BG006_006134</name>
</gene>
<accession>A0A9P5VLK1</accession>
<dbReference type="InterPro" id="IPR002938">
    <property type="entry name" value="FAD-bd"/>
</dbReference>
<evidence type="ECO:0000313" key="8">
    <source>
        <dbReference type="Proteomes" id="UP000696485"/>
    </source>
</evidence>
<dbReference type="AlphaFoldDB" id="A0A9P5VLK1"/>
<comment type="similarity">
    <text evidence="1">Belongs to the paxM FAD-dependent monooxygenase family.</text>
</comment>
<dbReference type="Gene3D" id="3.50.50.60">
    <property type="entry name" value="FAD/NAD(P)-binding domain"/>
    <property type="match status" value="1"/>
</dbReference>
<dbReference type="PANTHER" id="PTHR47356">
    <property type="entry name" value="FAD-DEPENDENT MONOOXYGENASE ASQG-RELATED"/>
    <property type="match status" value="1"/>
</dbReference>
<feature type="region of interest" description="Disordered" evidence="5">
    <location>
        <begin position="1"/>
        <end position="68"/>
    </location>
</feature>
<feature type="compositionally biased region" description="Low complexity" evidence="5">
    <location>
        <begin position="1"/>
        <end position="15"/>
    </location>
</feature>
<reference evidence="7" key="1">
    <citation type="journal article" date="2020" name="Fungal Divers.">
        <title>Resolving the Mortierellaceae phylogeny through synthesis of multi-gene phylogenetics and phylogenomics.</title>
        <authorList>
            <person name="Vandepol N."/>
            <person name="Liber J."/>
            <person name="Desiro A."/>
            <person name="Na H."/>
            <person name="Kennedy M."/>
            <person name="Barry K."/>
            <person name="Grigoriev I.V."/>
            <person name="Miller A.N."/>
            <person name="O'Donnell K."/>
            <person name="Stajich J.E."/>
            <person name="Bonito G."/>
        </authorList>
    </citation>
    <scope>NUCLEOTIDE SEQUENCE</scope>
    <source>
        <strain evidence="7">NVP1</strain>
    </source>
</reference>
<dbReference type="Proteomes" id="UP000696485">
    <property type="component" value="Unassembled WGS sequence"/>
</dbReference>
<feature type="compositionally biased region" description="Pro residues" evidence="5">
    <location>
        <begin position="16"/>
        <end position="25"/>
    </location>
</feature>
<evidence type="ECO:0000256" key="5">
    <source>
        <dbReference type="SAM" id="MobiDB-lite"/>
    </source>
</evidence>
<name>A0A9P5VLK1_9FUNG</name>
<dbReference type="InterPro" id="IPR036188">
    <property type="entry name" value="FAD/NAD-bd_sf"/>
</dbReference>
<dbReference type="Pfam" id="PF01494">
    <property type="entry name" value="FAD_binding_3"/>
    <property type="match status" value="1"/>
</dbReference>
<dbReference type="PANTHER" id="PTHR47356:SF2">
    <property type="entry name" value="FAD-BINDING DOMAIN-CONTAINING PROTEIN-RELATED"/>
    <property type="match status" value="1"/>
</dbReference>
<proteinExistence type="inferred from homology"/>
<dbReference type="InterPro" id="IPR050562">
    <property type="entry name" value="FAD_mOase_fung"/>
</dbReference>
<keyword evidence="8" id="KW-1185">Reference proteome</keyword>